<accession>A0A3N2S2C1</accession>
<dbReference type="OrthoDB" id="6556223at2"/>
<dbReference type="EMBL" id="RHFN01000011">
    <property type="protein sequence ID" value="ROU13815.1"/>
    <property type="molecule type" value="Genomic_DNA"/>
</dbReference>
<dbReference type="PROSITE" id="PS51257">
    <property type="entry name" value="PROKAR_LIPOPROTEIN"/>
    <property type="match status" value="1"/>
</dbReference>
<dbReference type="Proteomes" id="UP000268051">
    <property type="component" value="Unassembled WGS sequence"/>
</dbReference>
<comment type="caution">
    <text evidence="2">The sequence shown here is derived from an EMBL/GenBank/DDBJ whole genome shotgun (WGS) entry which is preliminary data.</text>
</comment>
<feature type="chain" id="PRO_5018268313" evidence="1">
    <location>
        <begin position="23"/>
        <end position="76"/>
    </location>
</feature>
<keyword evidence="1" id="KW-0732">Signal</keyword>
<dbReference type="RefSeq" id="WP_123651489.1">
    <property type="nucleotide sequence ID" value="NZ_RHFN01000011.1"/>
</dbReference>
<proteinExistence type="predicted"/>
<organism evidence="2 3">
    <name type="scientific">Kluyvera ascorbata</name>
    <dbReference type="NCBI Taxonomy" id="51288"/>
    <lineage>
        <taxon>Bacteria</taxon>
        <taxon>Pseudomonadati</taxon>
        <taxon>Pseudomonadota</taxon>
        <taxon>Gammaproteobacteria</taxon>
        <taxon>Enterobacterales</taxon>
        <taxon>Enterobacteriaceae</taxon>
        <taxon>Kluyvera</taxon>
    </lineage>
</organism>
<sequence>MKLIALVFSLFLISACSGTVQKQQPVCSGTALIGGQEVSVSIYNIRKVAGQTQYKAGYPFNWQWVGKNNFIRTTCT</sequence>
<protein>
    <submittedName>
        <fullName evidence="2">Cor protein</fullName>
    </submittedName>
</protein>
<name>A0A3N2S2C1_9ENTR</name>
<gene>
    <name evidence="2" type="ORF">EB837_12910</name>
</gene>
<feature type="signal peptide" evidence="1">
    <location>
        <begin position="1"/>
        <end position="22"/>
    </location>
</feature>
<reference evidence="2 3" key="1">
    <citation type="submission" date="2018-10" db="EMBL/GenBank/DDBJ databases">
        <title>Horizontal transference of carbapenem resistance between Klebsiella pneumoniae and Kluyvera ascorbata during abdominal infection: a case report.</title>
        <authorList>
            <person name="Raro O.H.F."/>
            <person name="Lima-Morales D."/>
            <person name="Barth A.L."/>
            <person name="Paim T.G.S."/>
            <person name="Mott M.P."/>
            <person name="Riche C.V.W."/>
            <person name="Teixeira U.F."/>
            <person name="Waechter F."/>
            <person name="Dias C.A.G."/>
        </authorList>
    </citation>
    <scope>NUCLEOTIDE SEQUENCE [LARGE SCALE GENOMIC DNA]</scope>
    <source>
        <strain evidence="2 3">OT2</strain>
    </source>
</reference>
<evidence type="ECO:0000313" key="2">
    <source>
        <dbReference type="EMBL" id="ROU13815.1"/>
    </source>
</evidence>
<dbReference type="AlphaFoldDB" id="A0A3N2S2C1"/>
<evidence type="ECO:0000313" key="3">
    <source>
        <dbReference type="Proteomes" id="UP000268051"/>
    </source>
</evidence>
<evidence type="ECO:0000256" key="1">
    <source>
        <dbReference type="SAM" id="SignalP"/>
    </source>
</evidence>